<reference evidence="2 3" key="1">
    <citation type="journal article" date="2018" name="Genome Biol. Evol.">
        <title>Multiple Roots of Fruiting Body Formation in Amoebozoa.</title>
        <authorList>
            <person name="Hillmann F."/>
            <person name="Forbes G."/>
            <person name="Novohradska S."/>
            <person name="Ferling I."/>
            <person name="Riege K."/>
            <person name="Groth M."/>
            <person name="Westermann M."/>
            <person name="Marz M."/>
            <person name="Spaller T."/>
            <person name="Winckler T."/>
            <person name="Schaap P."/>
            <person name="Glockner G."/>
        </authorList>
    </citation>
    <scope>NUCLEOTIDE SEQUENCE [LARGE SCALE GENOMIC DNA]</scope>
    <source>
        <strain evidence="2 3">Jena</strain>
    </source>
</reference>
<feature type="compositionally biased region" description="Polar residues" evidence="1">
    <location>
        <begin position="471"/>
        <end position="489"/>
    </location>
</feature>
<feature type="region of interest" description="Disordered" evidence="1">
    <location>
        <begin position="422"/>
        <end position="489"/>
    </location>
</feature>
<name>A0A2P6N725_9EUKA</name>
<evidence type="ECO:0000256" key="1">
    <source>
        <dbReference type="SAM" id="MobiDB-lite"/>
    </source>
</evidence>
<dbReference type="AlphaFoldDB" id="A0A2P6N725"/>
<evidence type="ECO:0000313" key="2">
    <source>
        <dbReference type="EMBL" id="PRP79743.1"/>
    </source>
</evidence>
<feature type="compositionally biased region" description="Basic and acidic residues" evidence="1">
    <location>
        <begin position="447"/>
        <end position="464"/>
    </location>
</feature>
<comment type="caution">
    <text evidence="2">The sequence shown here is derived from an EMBL/GenBank/DDBJ whole genome shotgun (WGS) entry which is preliminary data.</text>
</comment>
<sequence>MNLICGQFSMRTQTSRWHPLMGPRSASPTLLNNVTETQRLLRALESFHDRVSVFQAYVESDMHQADFVVQFRPTDVIFLENVTRLAFLTEISRYGSQECRERSTVYGQAKGTNKKQQQLPPLELTLRTTMNYAVLLTILLLAAATAQNSNTFYEASTRDDNKYYFVGFGPYLYTFALPSLDLVNTIFQAGKTFSAPASFDGRFANYGDGTSGTNGFPTGSYKEDTFNNFALTYLPNTPPPADPDVFAAPTTVTDAAGNSYTFNSGDATTKATVTKTSPSGTLLATATLASPHLANGQYSTLLRAFSLQGSTLYLVAAQGAGRGTFDYDYYSFAASDLTILEGPVSLPNSYLSGCPVAPRGCGVAVVEKLTVINGLVVYTYSNATFNGVGPGPFQIYVVSYSAQCGFSTNMFDDMYKRPNEFGSGRCSGGSVSTSEEETTVEEVETTCEEKPWTREDKPTTHQEETTEENGDSNPPLAQTSNGANGNVANTVTQDRSQQGAAAAVVASMVVVAAALVLA</sequence>
<accession>A0A2P6N725</accession>
<gene>
    <name evidence="2" type="ORF">PROFUN_12677</name>
</gene>
<dbReference type="InParanoid" id="A0A2P6N725"/>
<evidence type="ECO:0000313" key="3">
    <source>
        <dbReference type="Proteomes" id="UP000241769"/>
    </source>
</evidence>
<dbReference type="EMBL" id="MDYQ01000173">
    <property type="protein sequence ID" value="PRP79743.1"/>
    <property type="molecule type" value="Genomic_DNA"/>
</dbReference>
<dbReference type="Proteomes" id="UP000241769">
    <property type="component" value="Unassembled WGS sequence"/>
</dbReference>
<proteinExistence type="predicted"/>
<organism evidence="2 3">
    <name type="scientific">Planoprotostelium fungivorum</name>
    <dbReference type="NCBI Taxonomy" id="1890364"/>
    <lineage>
        <taxon>Eukaryota</taxon>
        <taxon>Amoebozoa</taxon>
        <taxon>Evosea</taxon>
        <taxon>Variosea</taxon>
        <taxon>Cavosteliida</taxon>
        <taxon>Cavosteliaceae</taxon>
        <taxon>Planoprotostelium</taxon>
    </lineage>
</organism>
<protein>
    <submittedName>
        <fullName evidence="2">Uncharacterized protein</fullName>
    </submittedName>
</protein>
<feature type="compositionally biased region" description="Acidic residues" evidence="1">
    <location>
        <begin position="434"/>
        <end position="446"/>
    </location>
</feature>
<keyword evidence="3" id="KW-1185">Reference proteome</keyword>